<evidence type="ECO:0000256" key="10">
    <source>
        <dbReference type="ARBA" id="ARBA00022833"/>
    </source>
</evidence>
<keyword evidence="11 16" id="KW-1133">Transmembrane helix</keyword>
<keyword evidence="7" id="KW-0479">Metal-binding</keyword>
<comment type="similarity">
    <text evidence="13">Belongs to the RING-type zinc finger family. ATL subfamily.</text>
</comment>
<evidence type="ECO:0000256" key="15">
    <source>
        <dbReference type="SAM" id="MobiDB-lite"/>
    </source>
</evidence>
<comment type="catalytic activity">
    <reaction evidence="1">
        <text>S-ubiquitinyl-[E2 ubiquitin-conjugating enzyme]-L-cysteine + [acceptor protein]-L-lysine = [E2 ubiquitin-conjugating enzyme]-L-cysteine + N(6)-ubiquitinyl-[acceptor protein]-L-lysine.</text>
        <dbReference type="EC" id="2.3.2.27"/>
    </reaction>
</comment>
<evidence type="ECO:0000256" key="12">
    <source>
        <dbReference type="ARBA" id="ARBA00023136"/>
    </source>
</evidence>
<evidence type="ECO:0000256" key="11">
    <source>
        <dbReference type="ARBA" id="ARBA00022989"/>
    </source>
</evidence>
<evidence type="ECO:0000256" key="5">
    <source>
        <dbReference type="ARBA" id="ARBA00022679"/>
    </source>
</evidence>
<dbReference type="SMART" id="SM00184">
    <property type="entry name" value="RING"/>
    <property type="match status" value="1"/>
</dbReference>
<sequence>MDDQSFDTQRHLALDFSGNLDKILLMKRSTGIRPKYSMSFPGVEDGLLDPHTVKFTSETDMDEESVSNGSLFSKFEGEETMGKVLLFSIVSIFTGILLLLLLHLYARLFWWRVEQHFNLNLIQSDDPGSTVIGRNPRRRRFVFAQSQEDPLHNAGLDSKILQSIHVVVFKCTDFKDGLECAVCLSDLVDGDKARVLPRCNHGFHVDCIDMWFQSHSTCPLCRNTVGSVEDTTHGGSEGLPQNQNFESGHSTNQHNPSQDQSSVHEFSTEPLSFPTNVLVWGDQNQVRSAGLVVTEESPSGNFAASYNDHQQESSSTRSQEVTAVVVDIPDNSSENLSERIDEEEPKSPMFTRLRLLKNVLSREKTNNNNV</sequence>
<gene>
    <name evidence="18" type="ORF">ISN44_As01g044920</name>
</gene>
<evidence type="ECO:0000256" key="16">
    <source>
        <dbReference type="SAM" id="Phobius"/>
    </source>
</evidence>
<organism evidence="18 19">
    <name type="scientific">Arabidopsis suecica</name>
    <name type="common">Swedish thale-cress</name>
    <name type="synonym">Cardaminopsis suecica</name>
    <dbReference type="NCBI Taxonomy" id="45249"/>
    <lineage>
        <taxon>Eukaryota</taxon>
        <taxon>Viridiplantae</taxon>
        <taxon>Streptophyta</taxon>
        <taxon>Embryophyta</taxon>
        <taxon>Tracheophyta</taxon>
        <taxon>Spermatophyta</taxon>
        <taxon>Magnoliopsida</taxon>
        <taxon>eudicotyledons</taxon>
        <taxon>Gunneridae</taxon>
        <taxon>Pentapetalae</taxon>
        <taxon>rosids</taxon>
        <taxon>malvids</taxon>
        <taxon>Brassicales</taxon>
        <taxon>Brassicaceae</taxon>
        <taxon>Camelineae</taxon>
        <taxon>Arabidopsis</taxon>
    </lineage>
</organism>
<comment type="pathway">
    <text evidence="3">Protein modification; protein ubiquitination.</text>
</comment>
<dbReference type="GO" id="GO:0016020">
    <property type="term" value="C:membrane"/>
    <property type="evidence" value="ECO:0007669"/>
    <property type="project" value="UniProtKB-SubCell"/>
</dbReference>
<keyword evidence="10" id="KW-0862">Zinc</keyword>
<evidence type="ECO:0000256" key="4">
    <source>
        <dbReference type="ARBA" id="ARBA00012483"/>
    </source>
</evidence>
<dbReference type="PROSITE" id="PS50089">
    <property type="entry name" value="ZF_RING_2"/>
    <property type="match status" value="1"/>
</dbReference>
<evidence type="ECO:0000256" key="8">
    <source>
        <dbReference type="ARBA" id="ARBA00022771"/>
    </source>
</evidence>
<accession>A0A8T2HAU4</accession>
<keyword evidence="6 16" id="KW-0812">Transmembrane</keyword>
<dbReference type="InterPro" id="IPR044600">
    <property type="entry name" value="ATL1/ATL16-like"/>
</dbReference>
<dbReference type="Pfam" id="PF13639">
    <property type="entry name" value="zf-RING_2"/>
    <property type="match status" value="1"/>
</dbReference>
<feature type="region of interest" description="Disordered" evidence="15">
    <location>
        <begin position="230"/>
        <end position="267"/>
    </location>
</feature>
<evidence type="ECO:0000256" key="3">
    <source>
        <dbReference type="ARBA" id="ARBA00004906"/>
    </source>
</evidence>
<dbReference type="CDD" id="cd16461">
    <property type="entry name" value="RING-H2_EL5-like"/>
    <property type="match status" value="1"/>
</dbReference>
<dbReference type="PANTHER" id="PTHR46913:SF1">
    <property type="entry name" value="RING-H2 FINGER PROTEIN ATL16"/>
    <property type="match status" value="1"/>
</dbReference>
<evidence type="ECO:0000256" key="14">
    <source>
        <dbReference type="PROSITE-ProRule" id="PRU00175"/>
    </source>
</evidence>
<feature type="transmembrane region" description="Helical" evidence="16">
    <location>
        <begin position="84"/>
        <end position="106"/>
    </location>
</feature>
<dbReference type="PANTHER" id="PTHR46913">
    <property type="entry name" value="RING-H2 FINGER PROTEIN ATL16"/>
    <property type="match status" value="1"/>
</dbReference>
<keyword evidence="9" id="KW-0833">Ubl conjugation pathway</keyword>
<dbReference type="OrthoDB" id="8062037at2759"/>
<evidence type="ECO:0000313" key="18">
    <source>
        <dbReference type="EMBL" id="KAG7657419.1"/>
    </source>
</evidence>
<evidence type="ECO:0000313" key="19">
    <source>
        <dbReference type="Proteomes" id="UP000694251"/>
    </source>
</evidence>
<keyword evidence="12 16" id="KW-0472">Membrane</keyword>
<proteinExistence type="inferred from homology"/>
<name>A0A8T2HAU4_ARASU</name>
<evidence type="ECO:0000256" key="1">
    <source>
        <dbReference type="ARBA" id="ARBA00000900"/>
    </source>
</evidence>
<dbReference type="Proteomes" id="UP000694251">
    <property type="component" value="Chromosome 1"/>
</dbReference>
<dbReference type="InterPro" id="IPR001841">
    <property type="entry name" value="Znf_RING"/>
</dbReference>
<dbReference type="GO" id="GO:0008270">
    <property type="term" value="F:zinc ion binding"/>
    <property type="evidence" value="ECO:0007669"/>
    <property type="project" value="UniProtKB-KW"/>
</dbReference>
<comment type="caution">
    <text evidence="18">The sequence shown here is derived from an EMBL/GenBank/DDBJ whole genome shotgun (WGS) entry which is preliminary data.</text>
</comment>
<dbReference type="EMBL" id="JAEFBJ010000001">
    <property type="protein sequence ID" value="KAG7657419.1"/>
    <property type="molecule type" value="Genomic_DNA"/>
</dbReference>
<evidence type="ECO:0000256" key="13">
    <source>
        <dbReference type="ARBA" id="ARBA00024209"/>
    </source>
</evidence>
<evidence type="ECO:0000256" key="9">
    <source>
        <dbReference type="ARBA" id="ARBA00022786"/>
    </source>
</evidence>
<reference evidence="18 19" key="1">
    <citation type="submission" date="2020-12" db="EMBL/GenBank/DDBJ databases">
        <title>Concerted genomic and epigenomic changes stabilize Arabidopsis allopolyploids.</title>
        <authorList>
            <person name="Chen Z."/>
        </authorList>
    </citation>
    <scope>NUCLEOTIDE SEQUENCE [LARGE SCALE GENOMIC DNA]</scope>
    <source>
        <strain evidence="18">As9502</strain>
        <tissue evidence="18">Leaf</tissue>
    </source>
</reference>
<evidence type="ECO:0000259" key="17">
    <source>
        <dbReference type="PROSITE" id="PS50089"/>
    </source>
</evidence>
<dbReference type="FunFam" id="3.30.40.10:FF:000475">
    <property type="entry name" value="RING-H2 finger protein ATL3"/>
    <property type="match status" value="1"/>
</dbReference>
<comment type="subcellular location">
    <subcellularLocation>
        <location evidence="2">Membrane</location>
        <topology evidence="2">Single-pass membrane protein</topology>
    </subcellularLocation>
</comment>
<dbReference type="GO" id="GO:0016567">
    <property type="term" value="P:protein ubiquitination"/>
    <property type="evidence" value="ECO:0007669"/>
    <property type="project" value="InterPro"/>
</dbReference>
<keyword evidence="19" id="KW-1185">Reference proteome</keyword>
<evidence type="ECO:0000256" key="2">
    <source>
        <dbReference type="ARBA" id="ARBA00004167"/>
    </source>
</evidence>
<feature type="domain" description="RING-type" evidence="17">
    <location>
        <begin position="180"/>
        <end position="222"/>
    </location>
</feature>
<keyword evidence="5" id="KW-0808">Transferase</keyword>
<feature type="region of interest" description="Disordered" evidence="15">
    <location>
        <begin position="300"/>
        <end position="320"/>
    </location>
</feature>
<feature type="compositionally biased region" description="Polar residues" evidence="15">
    <location>
        <begin position="239"/>
        <end position="267"/>
    </location>
</feature>
<keyword evidence="8 14" id="KW-0863">Zinc-finger</keyword>
<evidence type="ECO:0000256" key="7">
    <source>
        <dbReference type="ARBA" id="ARBA00022723"/>
    </source>
</evidence>
<dbReference type="GO" id="GO:0061630">
    <property type="term" value="F:ubiquitin protein ligase activity"/>
    <property type="evidence" value="ECO:0007669"/>
    <property type="project" value="UniProtKB-EC"/>
</dbReference>
<protein>
    <recommendedName>
        <fullName evidence="4">RING-type E3 ubiquitin transferase</fullName>
        <ecNumber evidence="4">2.3.2.27</ecNumber>
    </recommendedName>
</protein>
<dbReference type="EC" id="2.3.2.27" evidence="4"/>
<evidence type="ECO:0000256" key="6">
    <source>
        <dbReference type="ARBA" id="ARBA00022692"/>
    </source>
</evidence>
<dbReference type="AlphaFoldDB" id="A0A8T2HAU4"/>